<evidence type="ECO:0000313" key="1">
    <source>
        <dbReference type="EMBL" id="KAF9314951.1"/>
    </source>
</evidence>
<dbReference type="AlphaFoldDB" id="A0A9P5S8F0"/>
<evidence type="ECO:0000313" key="2">
    <source>
        <dbReference type="Proteomes" id="UP000696485"/>
    </source>
</evidence>
<accession>A0A9P5S8F0</accession>
<keyword evidence="2" id="KW-1185">Reference proteome</keyword>
<feature type="non-terminal residue" evidence="1">
    <location>
        <position position="70"/>
    </location>
</feature>
<sequence>MPVRQALHSFIASSCDKPPASKEEAQAVLEEMFRLRAEKVRRAIEQGKLATTEALRLRVCQRRESVGLSE</sequence>
<protein>
    <submittedName>
        <fullName evidence="1">Uncharacterized protein</fullName>
    </submittedName>
</protein>
<gene>
    <name evidence="1" type="ORF">BG006_003848</name>
</gene>
<comment type="caution">
    <text evidence="1">The sequence shown here is derived from an EMBL/GenBank/DDBJ whole genome shotgun (WGS) entry which is preliminary data.</text>
</comment>
<proteinExistence type="predicted"/>
<name>A0A9P5S8F0_9FUNG</name>
<reference evidence="1" key="1">
    <citation type="journal article" date="2020" name="Fungal Divers.">
        <title>Resolving the Mortierellaceae phylogeny through synthesis of multi-gene phylogenetics and phylogenomics.</title>
        <authorList>
            <person name="Vandepol N."/>
            <person name="Liber J."/>
            <person name="Desiro A."/>
            <person name="Na H."/>
            <person name="Kennedy M."/>
            <person name="Barry K."/>
            <person name="Grigoriev I.V."/>
            <person name="Miller A.N."/>
            <person name="O'Donnell K."/>
            <person name="Stajich J.E."/>
            <person name="Bonito G."/>
        </authorList>
    </citation>
    <scope>NUCLEOTIDE SEQUENCE</scope>
    <source>
        <strain evidence="1">NVP1</strain>
    </source>
</reference>
<dbReference type="Proteomes" id="UP000696485">
    <property type="component" value="Unassembled WGS sequence"/>
</dbReference>
<dbReference type="PROSITE" id="PS51257">
    <property type="entry name" value="PROKAR_LIPOPROTEIN"/>
    <property type="match status" value="1"/>
</dbReference>
<dbReference type="EMBL" id="JAAAUY010002126">
    <property type="protein sequence ID" value="KAF9314951.1"/>
    <property type="molecule type" value="Genomic_DNA"/>
</dbReference>
<organism evidence="1 2">
    <name type="scientific">Podila minutissima</name>
    <dbReference type="NCBI Taxonomy" id="64525"/>
    <lineage>
        <taxon>Eukaryota</taxon>
        <taxon>Fungi</taxon>
        <taxon>Fungi incertae sedis</taxon>
        <taxon>Mucoromycota</taxon>
        <taxon>Mortierellomycotina</taxon>
        <taxon>Mortierellomycetes</taxon>
        <taxon>Mortierellales</taxon>
        <taxon>Mortierellaceae</taxon>
        <taxon>Podila</taxon>
    </lineage>
</organism>